<dbReference type="RefSeq" id="WP_330088654.1">
    <property type="nucleotide sequence ID" value="NZ_JAUGZK010000011.1"/>
</dbReference>
<comment type="subcellular location">
    <subcellularLocation>
        <location evidence="1 13">Cell outer membrane</location>
        <topology evidence="1 13">Lipid-anchor</topology>
    </subcellularLocation>
</comment>
<evidence type="ECO:0000256" key="2">
    <source>
        <dbReference type="ARBA" id="ARBA00009696"/>
    </source>
</evidence>
<evidence type="ECO:0000256" key="7">
    <source>
        <dbReference type="ARBA" id="ARBA00022927"/>
    </source>
</evidence>
<keyword evidence="8 13" id="KW-0472">Membrane</keyword>
<evidence type="ECO:0000256" key="5">
    <source>
        <dbReference type="ARBA" id="ARBA00022448"/>
    </source>
</evidence>
<dbReference type="Gene3D" id="2.50.20.10">
    <property type="entry name" value="Lipoprotein localisation LolA/LolB/LppX"/>
    <property type="match status" value="1"/>
</dbReference>
<name>A0ABU7JJ30_9GAMM</name>
<evidence type="ECO:0000256" key="9">
    <source>
        <dbReference type="ARBA" id="ARBA00023139"/>
    </source>
</evidence>
<keyword evidence="6 13" id="KW-0732">Signal</keyword>
<comment type="subunit">
    <text evidence="3 13">Monomer.</text>
</comment>
<evidence type="ECO:0000313" key="14">
    <source>
        <dbReference type="EMBL" id="MEE2025338.1"/>
    </source>
</evidence>
<organism evidence="14 15">
    <name type="scientific">Alkalimonas mucilaginosa</name>
    <dbReference type="NCBI Taxonomy" id="3057676"/>
    <lineage>
        <taxon>Bacteria</taxon>
        <taxon>Pseudomonadati</taxon>
        <taxon>Pseudomonadota</taxon>
        <taxon>Gammaproteobacteria</taxon>
        <taxon>Alkalimonas</taxon>
    </lineage>
</organism>
<dbReference type="Proteomes" id="UP001339167">
    <property type="component" value="Unassembled WGS sequence"/>
</dbReference>
<dbReference type="EMBL" id="JAUGZK010000011">
    <property type="protein sequence ID" value="MEE2025338.1"/>
    <property type="molecule type" value="Genomic_DNA"/>
</dbReference>
<evidence type="ECO:0000256" key="11">
    <source>
        <dbReference type="ARBA" id="ARBA00023237"/>
    </source>
</evidence>
<gene>
    <name evidence="13 14" type="primary">lolB</name>
    <name evidence="14" type="ORF">QWF21_13950</name>
</gene>
<evidence type="ECO:0000256" key="4">
    <source>
        <dbReference type="ARBA" id="ARBA00016202"/>
    </source>
</evidence>
<dbReference type="SUPFAM" id="SSF89392">
    <property type="entry name" value="Prokaryotic lipoproteins and lipoprotein localization factors"/>
    <property type="match status" value="1"/>
</dbReference>
<evidence type="ECO:0000256" key="10">
    <source>
        <dbReference type="ARBA" id="ARBA00023186"/>
    </source>
</evidence>
<dbReference type="InterPro" id="IPR029046">
    <property type="entry name" value="LolA/LolB/LppX"/>
</dbReference>
<keyword evidence="10 13" id="KW-0143">Chaperone</keyword>
<keyword evidence="11 13" id="KW-0998">Cell outer membrane</keyword>
<comment type="similarity">
    <text evidence="2 13">Belongs to the LolB family.</text>
</comment>
<evidence type="ECO:0000256" key="1">
    <source>
        <dbReference type="ARBA" id="ARBA00004459"/>
    </source>
</evidence>
<sequence length="200" mass="22659">MPKAVKILFSLLLLTFLLSGCSLKPRTDGPILTAQQRQDRIEQLQHFELTATMGIQSPADNVSGSLLWQQQADDYRARMNNSFGISIFRLDSSAGSTRLQVRGEDYQASNSSELMLALTGWSLPLDEMPLWLKGLAGDHASAKEYDELGRLIAFTLQDRSGDHWQVRYESFFSDSLALPRRIVVQSDDIRIRLLIRSWQL</sequence>
<dbReference type="PROSITE" id="PS51257">
    <property type="entry name" value="PROKAR_LIPOPROTEIN"/>
    <property type="match status" value="1"/>
</dbReference>
<keyword evidence="12 13" id="KW-0449">Lipoprotein</keyword>
<evidence type="ECO:0000256" key="13">
    <source>
        <dbReference type="HAMAP-Rule" id="MF_00233"/>
    </source>
</evidence>
<dbReference type="Pfam" id="PF03550">
    <property type="entry name" value="LolB"/>
    <property type="match status" value="1"/>
</dbReference>
<keyword evidence="5 13" id="KW-0813">Transport</keyword>
<keyword evidence="7 13" id="KW-0653">Protein transport</keyword>
<keyword evidence="15" id="KW-1185">Reference proteome</keyword>
<evidence type="ECO:0000256" key="8">
    <source>
        <dbReference type="ARBA" id="ARBA00023136"/>
    </source>
</evidence>
<evidence type="ECO:0000256" key="3">
    <source>
        <dbReference type="ARBA" id="ARBA00011245"/>
    </source>
</evidence>
<evidence type="ECO:0000256" key="6">
    <source>
        <dbReference type="ARBA" id="ARBA00022729"/>
    </source>
</evidence>
<keyword evidence="9 13" id="KW-0564">Palmitate</keyword>
<evidence type="ECO:0000256" key="12">
    <source>
        <dbReference type="ARBA" id="ARBA00023288"/>
    </source>
</evidence>
<dbReference type="NCBIfam" id="TIGR00548">
    <property type="entry name" value="lolB"/>
    <property type="match status" value="1"/>
</dbReference>
<comment type="function">
    <text evidence="13">Plays a critical role in the incorporation of lipoproteins in the outer membrane after they are released by the LolA protein.</text>
</comment>
<protein>
    <recommendedName>
        <fullName evidence="4 13">Outer-membrane lipoprotein LolB</fullName>
    </recommendedName>
</protein>
<reference evidence="14 15" key="1">
    <citation type="submission" date="2023-06" db="EMBL/GenBank/DDBJ databases">
        <title>Alkalimonas sp., MEB004 an alkaliphilic bacterium isolated from Lonar Lake, India.</title>
        <authorList>
            <person name="Joshi A."/>
            <person name="Thite S."/>
        </authorList>
    </citation>
    <scope>NUCLEOTIDE SEQUENCE [LARGE SCALE GENOMIC DNA]</scope>
    <source>
        <strain evidence="14 15">MEB004</strain>
    </source>
</reference>
<comment type="caution">
    <text evidence="14">The sequence shown here is derived from an EMBL/GenBank/DDBJ whole genome shotgun (WGS) entry which is preliminary data.</text>
</comment>
<accession>A0ABU7JJ30</accession>
<dbReference type="HAMAP" id="MF_00233">
    <property type="entry name" value="LolB"/>
    <property type="match status" value="1"/>
</dbReference>
<dbReference type="CDD" id="cd16326">
    <property type="entry name" value="LolB"/>
    <property type="match status" value="1"/>
</dbReference>
<evidence type="ECO:0000313" key="15">
    <source>
        <dbReference type="Proteomes" id="UP001339167"/>
    </source>
</evidence>
<dbReference type="InterPro" id="IPR004565">
    <property type="entry name" value="OM_lipoprot_LolB"/>
</dbReference>
<proteinExistence type="inferred from homology"/>